<protein>
    <submittedName>
        <fullName evidence="10">2-octaprenyl-3-methyl-6-methoxy-1,4-benzoquinol hydroxylase</fullName>
    </submittedName>
</protein>
<evidence type="ECO:0000259" key="9">
    <source>
        <dbReference type="Pfam" id="PF01494"/>
    </source>
</evidence>
<dbReference type="RefSeq" id="WP_104231889.1">
    <property type="nucleotide sequence ID" value="NZ_PSNW01000013.1"/>
</dbReference>
<dbReference type="AlphaFoldDB" id="A0A2S5TBH8"/>
<dbReference type="Pfam" id="PF01494">
    <property type="entry name" value="FAD_binding_3"/>
    <property type="match status" value="1"/>
</dbReference>
<dbReference type="PRINTS" id="PR00420">
    <property type="entry name" value="RNGMNOXGNASE"/>
</dbReference>
<evidence type="ECO:0000256" key="5">
    <source>
        <dbReference type="ARBA" id="ARBA00022827"/>
    </source>
</evidence>
<sequence length="385" mass="41350">MRHDIVVAGAGLVGCAIVCALQQAGFDAALVERGQAPRPFDPAVDDLRVYALSPASIRWLQGLGAWQRVAGWREGPYQAMKVWSDDPSRAMSFDAADLRLPALGSIVENSLLQWALWQRLDSARLYTGAAVEALSLGESGAQLSLADGRRLECRLLVAADGVESRLREMAGIDTVGWSYGQRAIVANVQTARPHARTALQRFLRSGPLAFLPLGDGRCSIVWSSTEAERLLALDDAAFLAELAAAIQYEHGAVTATSARASFPLRLSHARDYVRDSFALAGDAAHSVHPLAGQGVNLGFSDAAALVGILAEARDAGRDYGSLRCLKRYERARKAGNLDMLAVTDGLSRAFDLDIPGWPALRDLGMQAVQRLQPLKTLLTRQAAGL</sequence>
<dbReference type="InterPro" id="IPR051205">
    <property type="entry name" value="UbiH/COQ6_monooxygenase"/>
</dbReference>
<evidence type="ECO:0000256" key="8">
    <source>
        <dbReference type="ARBA" id="ARBA00065734"/>
    </source>
</evidence>
<keyword evidence="6" id="KW-0560">Oxidoreductase</keyword>
<gene>
    <name evidence="10" type="ORF">C3942_18670</name>
</gene>
<name>A0A2S5TBH8_9GAMM</name>
<comment type="pathway">
    <text evidence="2">Cofactor biosynthesis; ubiquinone biosynthesis.</text>
</comment>
<dbReference type="InterPro" id="IPR036188">
    <property type="entry name" value="FAD/NAD-bd_sf"/>
</dbReference>
<proteinExistence type="inferred from homology"/>
<dbReference type="InterPro" id="IPR018168">
    <property type="entry name" value="Ubi_Hdrlase_CS"/>
</dbReference>
<dbReference type="FunFam" id="3.50.50.60:FF:000021">
    <property type="entry name" value="Ubiquinone biosynthesis monooxygenase COQ6"/>
    <property type="match status" value="1"/>
</dbReference>
<evidence type="ECO:0000313" key="11">
    <source>
        <dbReference type="Proteomes" id="UP000238220"/>
    </source>
</evidence>
<feature type="domain" description="FAD-binding" evidence="9">
    <location>
        <begin position="4"/>
        <end position="334"/>
    </location>
</feature>
<dbReference type="GO" id="GO:0016705">
    <property type="term" value="F:oxidoreductase activity, acting on paired donors, with incorporation or reduction of molecular oxygen"/>
    <property type="evidence" value="ECO:0007669"/>
    <property type="project" value="InterPro"/>
</dbReference>
<reference evidence="10 11" key="1">
    <citation type="submission" date="2018-02" db="EMBL/GenBank/DDBJ databases">
        <title>Genome sequencing of Solimonas sp. HR-BB.</title>
        <authorList>
            <person name="Lee Y."/>
            <person name="Jeon C.O."/>
        </authorList>
    </citation>
    <scope>NUCLEOTIDE SEQUENCE [LARGE SCALE GENOMIC DNA]</scope>
    <source>
        <strain evidence="10 11">HR-BB</strain>
    </source>
</reference>
<evidence type="ECO:0000256" key="3">
    <source>
        <dbReference type="ARBA" id="ARBA00005349"/>
    </source>
</evidence>
<evidence type="ECO:0000256" key="7">
    <source>
        <dbReference type="ARBA" id="ARBA00023033"/>
    </source>
</evidence>
<dbReference type="OrthoDB" id="9769565at2"/>
<dbReference type="UniPathway" id="UPA00232"/>
<dbReference type="PANTHER" id="PTHR43876">
    <property type="entry name" value="UBIQUINONE BIOSYNTHESIS MONOOXYGENASE COQ6, MITOCHONDRIAL"/>
    <property type="match status" value="1"/>
</dbReference>
<keyword evidence="5" id="KW-0274">FAD</keyword>
<comment type="subunit">
    <text evidence="8">Component of the Ubi complex metabolon, which regroups five ubiquinone biosynthesis proteins (UbiE, UbiF, UbiG, UbiH and UbiI) and two accessory factors (UbiK and the lipid-binding protein UbiJ).</text>
</comment>
<evidence type="ECO:0000256" key="2">
    <source>
        <dbReference type="ARBA" id="ARBA00004749"/>
    </source>
</evidence>
<comment type="caution">
    <text evidence="10">The sequence shown here is derived from an EMBL/GenBank/DDBJ whole genome shotgun (WGS) entry which is preliminary data.</text>
</comment>
<dbReference type="PROSITE" id="PS01304">
    <property type="entry name" value="UBIH"/>
    <property type="match status" value="1"/>
</dbReference>
<dbReference type="GO" id="GO:0004497">
    <property type="term" value="F:monooxygenase activity"/>
    <property type="evidence" value="ECO:0007669"/>
    <property type="project" value="UniProtKB-KW"/>
</dbReference>
<dbReference type="GO" id="GO:0071949">
    <property type="term" value="F:FAD binding"/>
    <property type="evidence" value="ECO:0007669"/>
    <property type="project" value="InterPro"/>
</dbReference>
<dbReference type="PANTHER" id="PTHR43876:SF7">
    <property type="entry name" value="UBIQUINONE BIOSYNTHESIS MONOOXYGENASE COQ6, MITOCHONDRIAL"/>
    <property type="match status" value="1"/>
</dbReference>
<dbReference type="NCBIfam" id="TIGR01988">
    <property type="entry name" value="Ubi-OHases"/>
    <property type="match status" value="1"/>
</dbReference>
<comment type="cofactor">
    <cofactor evidence="1">
        <name>FAD</name>
        <dbReference type="ChEBI" id="CHEBI:57692"/>
    </cofactor>
</comment>
<keyword evidence="4" id="KW-0285">Flavoprotein</keyword>
<comment type="similarity">
    <text evidence="3">Belongs to the UbiH/COQ6 family.</text>
</comment>
<dbReference type="GO" id="GO:0006744">
    <property type="term" value="P:ubiquinone biosynthetic process"/>
    <property type="evidence" value="ECO:0007669"/>
    <property type="project" value="UniProtKB-UniPathway"/>
</dbReference>
<dbReference type="Proteomes" id="UP000238220">
    <property type="component" value="Unassembled WGS sequence"/>
</dbReference>
<evidence type="ECO:0000256" key="1">
    <source>
        <dbReference type="ARBA" id="ARBA00001974"/>
    </source>
</evidence>
<keyword evidence="7" id="KW-0503">Monooxygenase</keyword>
<accession>A0A2S5TBH8</accession>
<keyword evidence="11" id="KW-1185">Reference proteome</keyword>
<dbReference type="EMBL" id="PSNW01000013">
    <property type="protein sequence ID" value="PPE72340.1"/>
    <property type="molecule type" value="Genomic_DNA"/>
</dbReference>
<dbReference type="PROSITE" id="PS51257">
    <property type="entry name" value="PROKAR_LIPOPROTEIN"/>
    <property type="match status" value="1"/>
</dbReference>
<dbReference type="SUPFAM" id="SSF51905">
    <property type="entry name" value="FAD/NAD(P)-binding domain"/>
    <property type="match status" value="1"/>
</dbReference>
<dbReference type="InterPro" id="IPR010971">
    <property type="entry name" value="UbiH/COQ6"/>
</dbReference>
<dbReference type="Gene3D" id="3.50.50.60">
    <property type="entry name" value="FAD/NAD(P)-binding domain"/>
    <property type="match status" value="2"/>
</dbReference>
<dbReference type="GO" id="GO:0110142">
    <property type="term" value="C:ubiquinone biosynthesis complex"/>
    <property type="evidence" value="ECO:0007669"/>
    <property type="project" value="UniProtKB-ARBA"/>
</dbReference>
<evidence type="ECO:0000313" key="10">
    <source>
        <dbReference type="EMBL" id="PPE72340.1"/>
    </source>
</evidence>
<evidence type="ECO:0000256" key="6">
    <source>
        <dbReference type="ARBA" id="ARBA00023002"/>
    </source>
</evidence>
<dbReference type="InterPro" id="IPR002938">
    <property type="entry name" value="FAD-bd"/>
</dbReference>
<evidence type="ECO:0000256" key="4">
    <source>
        <dbReference type="ARBA" id="ARBA00022630"/>
    </source>
</evidence>
<organism evidence="10 11">
    <name type="scientific">Solimonas fluminis</name>
    <dbReference type="NCBI Taxonomy" id="2086571"/>
    <lineage>
        <taxon>Bacteria</taxon>
        <taxon>Pseudomonadati</taxon>
        <taxon>Pseudomonadota</taxon>
        <taxon>Gammaproteobacteria</taxon>
        <taxon>Nevskiales</taxon>
        <taxon>Nevskiaceae</taxon>
        <taxon>Solimonas</taxon>
    </lineage>
</organism>